<dbReference type="PANTHER" id="PTHR23120">
    <property type="entry name" value="MAESTRO-RELATED HEAT DOMAIN-CONTAINING"/>
    <property type="match status" value="1"/>
</dbReference>
<evidence type="ECO:0000259" key="2">
    <source>
        <dbReference type="Pfam" id="PF23210"/>
    </source>
</evidence>
<organism evidence="4 5">
    <name type="scientific">Pogona vitticeps</name>
    <name type="common">central bearded dragon</name>
    <dbReference type="NCBI Taxonomy" id="103695"/>
    <lineage>
        <taxon>Eukaryota</taxon>
        <taxon>Metazoa</taxon>
        <taxon>Chordata</taxon>
        <taxon>Craniata</taxon>
        <taxon>Vertebrata</taxon>
        <taxon>Euteleostomi</taxon>
        <taxon>Lepidosauria</taxon>
        <taxon>Squamata</taxon>
        <taxon>Bifurcata</taxon>
        <taxon>Unidentata</taxon>
        <taxon>Episquamata</taxon>
        <taxon>Toxicofera</taxon>
        <taxon>Iguania</taxon>
        <taxon>Acrodonta</taxon>
        <taxon>Agamidae</taxon>
        <taxon>Amphibolurinae</taxon>
        <taxon>Pogona</taxon>
    </lineage>
</organism>
<accession>A0ABM5EY80</accession>
<evidence type="ECO:0000313" key="5">
    <source>
        <dbReference type="RefSeq" id="XP_072838114.1"/>
    </source>
</evidence>
<evidence type="ECO:0000259" key="3">
    <source>
        <dbReference type="Pfam" id="PF23227"/>
    </source>
</evidence>
<dbReference type="SUPFAM" id="SSF48371">
    <property type="entry name" value="ARM repeat"/>
    <property type="match status" value="1"/>
</dbReference>
<sequence length="1311" mass="147490">MEGHLKKELQHQVSIQLQGLEDADVAAQDLLHTAGESKTKLLVPLLTEEMLKESSHTALSDVGGKPFESSEAADRGGGYHEGGHFHEVMGYLQNILKEVDTPPHPMLLKTLENFSSRYALRTVPYIITSFLYLQVILILDLGSREKVAICSDFCAEVIGIFPTIPSSRLLPVLRFPVSEAALKARWPMLAVLIRYRPQQDEILRKFPDVIKESRMVDAPLMAKGLYLFLEGCVDCHPPNLKKVFRTLEKSTFSKAREATLFFLKELLSSPKVEGCLEWEMVTYLFRQVAVRTSQGVRDSARGLMPREADVQDLSIEVLEHVNTSATGMFKPLSSWQALWPKLLSFLLPPEYTPALTPLCRCLKELAVLRPEGSLLFLGSCRGVKLPSPQEVFGRLLVLSSSGSQRGFWALQLLHALRADIHEAIVHLWAQQIPALWGYCQAEGTRGSQPEWQQKLLQFLRRSLKTMEDDRWTKNLILALEDQMGSYADGSLEKSVLYQVLGLSLACCADRTYVLHWLERLIESANYLEAAEKEKVAEILSFAALDHLDLTLATLDDCRAGMDLKMGLSALLTHHKDYKTGRRGHLLKTLILAYSRVAIRAPKEFLLKSGEAEILKKVLDLYRMSFQVLGVKIESQARQDTHLKLLFCESVASICKAISEAQDGNFQLGCKKELLEALLAFLGTERLENLRSSLLPATISALVSLSHLKPRLPVEALREMLDGVIKSLFLLPPLERLKRIAYDEQDASNIELMYTRSVEAMGKLFEVLVTEEPTTERIDVMFQVSINPKGNPLDWPFTFSIAETLPISWSNYKLRIIWLGFRSPDHPRGPPLHLSQPVCIAQTDLSDTKAFLKSEATCAIYEVLSGLPSEVDLQKVFPELLFTLLWQVSQTLGQKMPPCEGRRRLFLREQHLTPGNPCSLSVDTLKALVVKGTPIASQEEIKTADFWALLGDPRTHPEGLCQLTKCLLENGLLKDQVIQDVLPWMDASSEKLRLAGTALFTEVIQEPSFTRWAALRAFVPTLIRNMEDQNAGIRRMALRSLGRLLLVAPDQVKGLKKDLLILLFNHLRDSAVVDEALEALALVVPCLRMGKVAFLFRDLCWRASKYLSEEDDAIRAAAFHLFGALATRAKQGYKTFFANLVKENLALLLIYQGDPNPNISEACKMAFLQCLPFVTKRHLQQLHQTTESGNINALCQQLVQECPHLSMGLQRDLVPYFQSRQEELQRRAVEISGALLQSTPVTALEERTLQRLLTELAPLQGDASTTLQSAAEALQDHVHQKREELQDDATRGSRTTQNSATWYRRLLGFRRH</sequence>
<dbReference type="GeneID" id="140702440"/>
<protein>
    <submittedName>
        <fullName evidence="5">Maestro heat-like repeat-containing protein family member 2B</fullName>
    </submittedName>
</protein>
<dbReference type="InterPro" id="IPR011989">
    <property type="entry name" value="ARM-like"/>
</dbReference>
<feature type="domain" description="Maestro/Maestro-like HEAT-repeats" evidence="3">
    <location>
        <begin position="1021"/>
        <end position="1277"/>
    </location>
</feature>
<feature type="domain" description="MROH2B-like HEAT-repeats" evidence="2">
    <location>
        <begin position="250"/>
        <end position="768"/>
    </location>
</feature>
<evidence type="ECO:0000256" key="1">
    <source>
        <dbReference type="SAM" id="MobiDB-lite"/>
    </source>
</evidence>
<evidence type="ECO:0000313" key="4">
    <source>
        <dbReference type="Proteomes" id="UP001652642"/>
    </source>
</evidence>
<dbReference type="InterPro" id="IPR055406">
    <property type="entry name" value="HEAT_Maestro"/>
</dbReference>
<dbReference type="Pfam" id="PF23210">
    <property type="entry name" value="HEAT_Maestro_2"/>
    <property type="match status" value="1"/>
</dbReference>
<dbReference type="Pfam" id="PF23227">
    <property type="entry name" value="HEAT_MROH2B_C"/>
    <property type="match status" value="1"/>
</dbReference>
<dbReference type="PANTHER" id="PTHR23120:SF22">
    <property type="entry name" value="MAESTRO HEAT-LIKE REPEAT-CONTAINING PROTEIN FAMILY MEMBER 2B"/>
    <property type="match status" value="1"/>
</dbReference>
<dbReference type="RefSeq" id="XP_072838114.1">
    <property type="nucleotide sequence ID" value="XM_072982013.1"/>
</dbReference>
<reference evidence="5" key="1">
    <citation type="submission" date="2025-08" db="UniProtKB">
        <authorList>
            <consortium name="RefSeq"/>
        </authorList>
    </citation>
    <scope>IDENTIFICATION</scope>
</reference>
<dbReference type="Proteomes" id="UP001652642">
    <property type="component" value="Chromosome 12"/>
</dbReference>
<gene>
    <name evidence="5" type="primary">LOC140702440</name>
</gene>
<proteinExistence type="predicted"/>
<feature type="region of interest" description="Disordered" evidence="1">
    <location>
        <begin position="56"/>
        <end position="78"/>
    </location>
</feature>
<name>A0ABM5EY80_9SAUR</name>
<keyword evidence="4" id="KW-1185">Reference proteome</keyword>
<dbReference type="InterPro" id="IPR016024">
    <property type="entry name" value="ARM-type_fold"/>
</dbReference>
<dbReference type="InterPro" id="IPR055408">
    <property type="entry name" value="HEAT_MROH2B-like"/>
</dbReference>
<dbReference type="Gene3D" id="1.25.10.10">
    <property type="entry name" value="Leucine-rich Repeat Variant"/>
    <property type="match status" value="2"/>
</dbReference>
<dbReference type="InterPro" id="IPR045206">
    <property type="entry name" value="Maestro_heat-like_prot"/>
</dbReference>